<proteinExistence type="predicted"/>
<dbReference type="Proteomes" id="UP000254496">
    <property type="component" value="Unassembled WGS sequence"/>
</dbReference>
<protein>
    <recommendedName>
        <fullName evidence="3">PH domain-containing protein</fullName>
    </recommendedName>
</protein>
<reference evidence="1 2" key="1">
    <citation type="submission" date="2018-06" db="EMBL/GenBank/DDBJ databases">
        <authorList>
            <consortium name="Pathogen Informatics"/>
            <person name="Doyle S."/>
        </authorList>
    </citation>
    <scope>NUCLEOTIDE SEQUENCE [LARGE SCALE GENOMIC DNA]</scope>
    <source>
        <strain evidence="1 2">NCTC8540</strain>
    </source>
</reference>
<accession>A0AB38H9D0</accession>
<gene>
    <name evidence="1" type="ORF">NCTC8540_01505</name>
</gene>
<evidence type="ECO:0000313" key="1">
    <source>
        <dbReference type="EMBL" id="STO68985.1"/>
    </source>
</evidence>
<organism evidence="1 2">
    <name type="scientific">Canicola haemoglobinophilus</name>
    <dbReference type="NCBI Taxonomy" id="733"/>
    <lineage>
        <taxon>Bacteria</taxon>
        <taxon>Pseudomonadati</taxon>
        <taxon>Pseudomonadota</taxon>
        <taxon>Gammaproteobacteria</taxon>
        <taxon>Pasteurellales</taxon>
        <taxon>Pasteurellaceae</taxon>
        <taxon>Canicola</taxon>
    </lineage>
</organism>
<name>A0AB38H9D0_9PAST</name>
<evidence type="ECO:0000313" key="2">
    <source>
        <dbReference type="Proteomes" id="UP000254496"/>
    </source>
</evidence>
<sequence length="154" mass="17851">MKPFDLEKALAGEPVRLRNGCKAFVKYQIPDEFHTESPLSGYFLKPFLGRIRANRQSWRLNGKVNPSLEHDEDIVSMWEELRPRVQLDLPAPLETVQKGKEVYYLELGNQFSQISKFNFNEDTPCAFQLYKNGGLFATKEDAQEWLDAIRGARR</sequence>
<dbReference type="AlphaFoldDB" id="A0AB38H9D0"/>
<evidence type="ECO:0008006" key="3">
    <source>
        <dbReference type="Google" id="ProtNLM"/>
    </source>
</evidence>
<dbReference type="EMBL" id="UGHJ01000001">
    <property type="protein sequence ID" value="STO68985.1"/>
    <property type="molecule type" value="Genomic_DNA"/>
</dbReference>
<dbReference type="RefSeq" id="WP_115073161.1">
    <property type="nucleotide sequence ID" value="NZ_UGHE01000002.1"/>
</dbReference>
<comment type="caution">
    <text evidence="1">The sequence shown here is derived from an EMBL/GenBank/DDBJ whole genome shotgun (WGS) entry which is preliminary data.</text>
</comment>